<dbReference type="AlphaFoldDB" id="A0A937FB51"/>
<feature type="chain" id="PRO_5037060730" description="PLAT domain-containing protein" evidence="1">
    <location>
        <begin position="22"/>
        <end position="145"/>
    </location>
</feature>
<dbReference type="RefSeq" id="WP_202245412.1">
    <property type="nucleotide sequence ID" value="NZ_JAESIY010000008.1"/>
</dbReference>
<comment type="caution">
    <text evidence="2">The sequence shown here is derived from an EMBL/GenBank/DDBJ whole genome shotgun (WGS) entry which is preliminary data.</text>
</comment>
<name>A0A937FB51_9BACT</name>
<dbReference type="PROSITE" id="PS51257">
    <property type="entry name" value="PROKAR_LIPOPROTEIN"/>
    <property type="match status" value="1"/>
</dbReference>
<gene>
    <name evidence="2" type="ORF">JL102_15885</name>
</gene>
<sequence length="145" mass="16757">MKRYKALILLLLIVLFSSCGEDDDPQANNETGYKVKHINHLIYTVLGDNQKGRPGEFLDKGIQLSVRRYRGDLTSRQYSFYLDDTTGYIELCPSDILIDSVSIFWRLGTRDEVQYLTITDELNCDENWNCEPQQIFRVKATAVKP</sequence>
<evidence type="ECO:0000313" key="2">
    <source>
        <dbReference type="EMBL" id="MBL3657630.1"/>
    </source>
</evidence>
<accession>A0A937FB51</accession>
<proteinExistence type="predicted"/>
<keyword evidence="1" id="KW-0732">Signal</keyword>
<feature type="signal peptide" evidence="1">
    <location>
        <begin position="1"/>
        <end position="21"/>
    </location>
</feature>
<reference evidence="2" key="1">
    <citation type="submission" date="2021-01" db="EMBL/GenBank/DDBJ databases">
        <title>Fulvivirga kasyanovii gen. nov., sp nov., a novel member of the phylum Bacteroidetes isolated from seawater in a mussel farm.</title>
        <authorList>
            <person name="Zhao L.-H."/>
            <person name="Wang Z.-J."/>
        </authorList>
    </citation>
    <scope>NUCLEOTIDE SEQUENCE</scope>
    <source>
        <strain evidence="2">2943</strain>
    </source>
</reference>
<evidence type="ECO:0008006" key="4">
    <source>
        <dbReference type="Google" id="ProtNLM"/>
    </source>
</evidence>
<dbReference type="EMBL" id="JAESIY010000008">
    <property type="protein sequence ID" value="MBL3657630.1"/>
    <property type="molecule type" value="Genomic_DNA"/>
</dbReference>
<evidence type="ECO:0000313" key="3">
    <source>
        <dbReference type="Proteomes" id="UP000659388"/>
    </source>
</evidence>
<dbReference type="Proteomes" id="UP000659388">
    <property type="component" value="Unassembled WGS sequence"/>
</dbReference>
<evidence type="ECO:0000256" key="1">
    <source>
        <dbReference type="SAM" id="SignalP"/>
    </source>
</evidence>
<organism evidence="2 3">
    <name type="scientific">Fulvivirga sediminis</name>
    <dbReference type="NCBI Taxonomy" id="2803949"/>
    <lineage>
        <taxon>Bacteria</taxon>
        <taxon>Pseudomonadati</taxon>
        <taxon>Bacteroidota</taxon>
        <taxon>Cytophagia</taxon>
        <taxon>Cytophagales</taxon>
        <taxon>Fulvivirgaceae</taxon>
        <taxon>Fulvivirga</taxon>
    </lineage>
</organism>
<protein>
    <recommendedName>
        <fullName evidence="4">PLAT domain-containing protein</fullName>
    </recommendedName>
</protein>
<keyword evidence="3" id="KW-1185">Reference proteome</keyword>